<proteinExistence type="predicted"/>
<evidence type="ECO:0000256" key="1">
    <source>
        <dbReference type="SAM" id="MobiDB-lite"/>
    </source>
</evidence>
<sequence>MSSSRPGSPVGRPVTSALPVTPPAARAHLGHRSKPGPGSAFTRPAGDGTAGDGTDSTSSEGTSTGAASTGAARVLRGVRGSRGDGRAGRARKTTSSTSTAPTRYTVRREDGRVNYAFTDPAARQPTGGSTAVRPVPAKAFSGRLLALALVLVTITILLAPTVRTWLGQRAEISSLQQSIQDERAKQSRLKDQLNRWNDPAYVKQQARDRLFYVMPGETGYLVIGAGSPDEVPPVATSAESDNGPQPWLDALWTSVRGAADQQNTR</sequence>
<evidence type="ECO:0008006" key="5">
    <source>
        <dbReference type="Google" id="ProtNLM"/>
    </source>
</evidence>
<gene>
    <name evidence="3" type="ORF">BKD30_10310</name>
</gene>
<accession>A0A1R1L8P3</accession>
<evidence type="ECO:0000313" key="3">
    <source>
        <dbReference type="EMBL" id="OMH23901.1"/>
    </source>
</evidence>
<dbReference type="EMBL" id="MRDE01000068">
    <property type="protein sequence ID" value="OMH23901.1"/>
    <property type="molecule type" value="Genomic_DNA"/>
</dbReference>
<comment type="caution">
    <text evidence="3">The sequence shown here is derived from an EMBL/GenBank/DDBJ whole genome shotgun (WGS) entry which is preliminary data.</text>
</comment>
<name>A0A1R1L8P3_9MICC</name>
<organism evidence="3 4">
    <name type="scientific">Tersicoccus phoenicis</name>
    <dbReference type="NCBI Taxonomy" id="554083"/>
    <lineage>
        <taxon>Bacteria</taxon>
        <taxon>Bacillati</taxon>
        <taxon>Actinomycetota</taxon>
        <taxon>Actinomycetes</taxon>
        <taxon>Micrococcales</taxon>
        <taxon>Micrococcaceae</taxon>
        <taxon>Tersicoccus</taxon>
    </lineage>
</organism>
<feature type="transmembrane region" description="Helical" evidence="2">
    <location>
        <begin position="144"/>
        <end position="166"/>
    </location>
</feature>
<keyword evidence="4" id="KW-1185">Reference proteome</keyword>
<evidence type="ECO:0000313" key="4">
    <source>
        <dbReference type="Proteomes" id="UP000187085"/>
    </source>
</evidence>
<evidence type="ECO:0000256" key="2">
    <source>
        <dbReference type="SAM" id="Phobius"/>
    </source>
</evidence>
<dbReference type="Pfam" id="PF04977">
    <property type="entry name" value="DivIC"/>
    <property type="match status" value="1"/>
</dbReference>
<keyword evidence="2" id="KW-0812">Transmembrane</keyword>
<protein>
    <recommendedName>
        <fullName evidence="5">Septum formation initiator</fullName>
    </recommendedName>
</protein>
<feature type="compositionally biased region" description="Low complexity" evidence="1">
    <location>
        <begin position="93"/>
        <end position="104"/>
    </location>
</feature>
<feature type="region of interest" description="Disordered" evidence="1">
    <location>
        <begin position="1"/>
        <end position="112"/>
    </location>
</feature>
<dbReference type="InterPro" id="IPR007060">
    <property type="entry name" value="FtsL/DivIC"/>
</dbReference>
<dbReference type="STRING" id="554083.BKD30_10310"/>
<dbReference type="AlphaFoldDB" id="A0A1R1L8P3"/>
<keyword evidence="2" id="KW-0472">Membrane</keyword>
<keyword evidence="2" id="KW-1133">Transmembrane helix</keyword>
<feature type="compositionally biased region" description="Low complexity" evidence="1">
    <location>
        <begin position="1"/>
        <end position="14"/>
    </location>
</feature>
<feature type="compositionally biased region" description="Low complexity" evidence="1">
    <location>
        <begin position="52"/>
        <end position="78"/>
    </location>
</feature>
<dbReference type="Proteomes" id="UP000187085">
    <property type="component" value="Unassembled WGS sequence"/>
</dbReference>
<reference evidence="3 4" key="1">
    <citation type="submission" date="2016-12" db="EMBL/GenBank/DDBJ databases">
        <title>Draft genome of Tersicoccus phoenicis 1P05MA.</title>
        <authorList>
            <person name="Nakajima Y."/>
            <person name="Yoshizawa S."/>
            <person name="Nakamura K."/>
            <person name="Ogura Y."/>
            <person name="Hayashi T."/>
            <person name="Kogure K."/>
        </authorList>
    </citation>
    <scope>NUCLEOTIDE SEQUENCE [LARGE SCALE GENOMIC DNA]</scope>
    <source>
        <strain evidence="3 4">1p05MA</strain>
    </source>
</reference>